<dbReference type="EMBL" id="JADDUC020000002">
    <property type="protein sequence ID" value="KAI1242257.1"/>
    <property type="molecule type" value="Genomic_DNA"/>
</dbReference>
<proteinExistence type="predicted"/>
<feature type="compositionally biased region" description="Low complexity" evidence="2">
    <location>
        <begin position="765"/>
        <end position="780"/>
    </location>
</feature>
<dbReference type="FunFam" id="1.10.555.10:FF:000059">
    <property type="entry name" value="rho GTPase-activating protein 30 isoform X2"/>
    <property type="match status" value="1"/>
</dbReference>
<feature type="compositionally biased region" description="Polar residues" evidence="2">
    <location>
        <begin position="1143"/>
        <end position="1155"/>
    </location>
</feature>
<feature type="region of interest" description="Disordered" evidence="2">
    <location>
        <begin position="879"/>
        <end position="936"/>
    </location>
</feature>
<dbReference type="EMBL" id="JADDUC010000042">
    <property type="protein sequence ID" value="KAG0121938.1"/>
    <property type="molecule type" value="Genomic_DNA"/>
</dbReference>
<accession>A0A835NUV6</accession>
<feature type="region of interest" description="Disordered" evidence="2">
    <location>
        <begin position="1069"/>
        <end position="1160"/>
    </location>
</feature>
<dbReference type="Proteomes" id="UP000618051">
    <property type="component" value="Unassembled WGS sequence"/>
</dbReference>
<feature type="compositionally biased region" description="Polar residues" evidence="2">
    <location>
        <begin position="812"/>
        <end position="832"/>
    </location>
</feature>
<dbReference type="GO" id="GO:0007264">
    <property type="term" value="P:small GTPase-mediated signal transduction"/>
    <property type="evidence" value="ECO:0007669"/>
    <property type="project" value="TreeGrafter"/>
</dbReference>
<dbReference type="Gene3D" id="1.10.555.10">
    <property type="entry name" value="Rho GTPase activation protein"/>
    <property type="match status" value="1"/>
</dbReference>
<feature type="region of interest" description="Disordered" evidence="2">
    <location>
        <begin position="456"/>
        <end position="483"/>
    </location>
</feature>
<evidence type="ECO:0000313" key="6">
    <source>
        <dbReference type="Proteomes" id="UP000618051"/>
    </source>
</evidence>
<dbReference type="InterPro" id="IPR051576">
    <property type="entry name" value="PX-Rho_GAP"/>
</dbReference>
<feature type="compositionally biased region" description="Polar residues" evidence="2">
    <location>
        <begin position="1414"/>
        <end position="1427"/>
    </location>
</feature>
<evidence type="ECO:0000259" key="3">
    <source>
        <dbReference type="PROSITE" id="PS50238"/>
    </source>
</evidence>
<feature type="compositionally biased region" description="Basic and acidic residues" evidence="2">
    <location>
        <begin position="1365"/>
        <end position="1378"/>
    </location>
</feature>
<dbReference type="InterPro" id="IPR000198">
    <property type="entry name" value="RhoGAP_dom"/>
</dbReference>
<dbReference type="SUPFAM" id="SSF48350">
    <property type="entry name" value="GTPase activation domain, GAP"/>
    <property type="match status" value="1"/>
</dbReference>
<comment type="caution">
    <text evidence="4">The sequence shown here is derived from an EMBL/GenBank/DDBJ whole genome shotgun (WGS) entry which is preliminary data.</text>
</comment>
<reference evidence="5" key="3">
    <citation type="submission" date="2022-01" db="EMBL/GenBank/DDBJ databases">
        <authorList>
            <person name="Rubenstein D.R."/>
        </authorList>
    </citation>
    <scope>NUCLEOTIDE SEQUENCE</scope>
    <source>
        <strain evidence="5">SS15</strain>
        <tissue evidence="5">Liver</tissue>
    </source>
</reference>
<feature type="domain" description="Rho-GAP" evidence="3">
    <location>
        <begin position="37"/>
        <end position="277"/>
    </location>
</feature>
<feature type="compositionally biased region" description="Polar residues" evidence="2">
    <location>
        <begin position="844"/>
        <end position="856"/>
    </location>
</feature>
<dbReference type="OrthoDB" id="79452at2759"/>
<name>A0A835NUV6_9PASS</name>
<feature type="region of interest" description="Disordered" evidence="2">
    <location>
        <begin position="596"/>
        <end position="671"/>
    </location>
</feature>
<reference evidence="5 6" key="2">
    <citation type="journal article" date="2021" name="J. Hered.">
        <title>Feather Gene Expression Elucidates the Developmental Basis of Plumage Iridescence in African Starlings.</title>
        <authorList>
            <person name="Rubenstein D.R."/>
            <person name="Corvelo A."/>
            <person name="MacManes M.D."/>
            <person name="Maia R."/>
            <person name="Narzisi G."/>
            <person name="Rousaki A."/>
            <person name="Vandenabeele P."/>
            <person name="Shawkey M.D."/>
            <person name="Solomon J."/>
        </authorList>
    </citation>
    <scope>NUCLEOTIDE SEQUENCE [LARGE SCALE GENOMIC DNA]</scope>
    <source>
        <strain evidence="5">SS15</strain>
    </source>
</reference>
<feature type="compositionally biased region" description="Basic and acidic residues" evidence="2">
    <location>
        <begin position="895"/>
        <end position="934"/>
    </location>
</feature>
<sequence>ALKLVVHFPYPCSSQGAVGAQNPPVCFGAEEGIHIHVEITFLTQKKLRESPAVPCLSNGSPKPSCLDVPHLSVFPDGCCSLQLFGYLIRLKEDCETLGHCLSVRNNNVLEETPNELLTAPWLPSPHAQRGKWSDHPDGINKAIMKLSAGCFRSKSILVFSTTSFKSACMTEFASYVKEAVSRFPEDEQLARIQNAIQELPPSHYRTLEYLMKHLTHLASFSNMTNMHTRNLALVWAPNLLRSKEIEAVGCNGDAAFLEVRVQQLVIEFILNHVDQIFNNSRKASSAESIESASVVKSLTLPSASLPMKLVSLEEAQAQSLSASHPARKERRENSLPEIVPVIGSFFHTVVDLPDSKRKLSTKSKKWKSIFNLGRSGSESKSKLNRNGSVFVRAQKLSEKATIRPAKSMDSLCSLPVEGEDDKSRFKRSVTTGGFFVPIKIQTGGTGSSYDLSKENEWEREGSAMGAKGSSEPSGEKGLPRTLQVKSSPEQLKVFWAAEDAENEQTSAKGVLMFYTSETATKSGFPSSLFPLEASPHHQRKALNISEPFAVSVPLRVSAVISTNSTPCRVPTKEKHSLSSLEELSSLVESTIPSAVEARTHTRAEQAAEIKEKQPGPALLVAASRGSHPEELVAARKPESVETPQPAAENQETCGQSNTSSPQQSSEQSLSLEQTPALEFHKVPLSAGKAEQGQLRMKDVSSEGSCDQQEIEMAKTEEGSHLRDVTEEDSANALLEPLWPEIQQELKIIEPEEELLLLPAAVPKTSSISKSSSSVQTDSHSPGPGQSPTLAEQKSESRASQITQLPFFGASGMEQQDSLPSCPSDVVAQQSGASALPKLGALPTGSATPKNHQSMVESRSECLTPIPDWKLHSQSEFSEIATSDGLSCSKGACPDSGKEKDGSYQLQREEDGLTRVPETHREKHEIMNTDERDTFSSKALSGAGIQEVKEGNAVSRTQDAADQDDEDAWTDNVQSLELVEPWEDHQWVTSPLHSPTFKDIQEKMTQEIHPQSQRAEIGLSLRPRFSRSLSLDSKDIVLSMWTTPFSFIDATDQQQPCTDILHSVTCELSKTQPMSPSTLGKAMQDENSRSPPEEPSKPEYLFIREKAPDEKARPSRVPLLKTEGKKVRVSKENPWSPKLELSLPYQNSPGSSSQTKNTKEELPISQDTALRGETVTKALCSAAESQLSNKVEETPRKVKTRPSSLNLDSLLPAPDFFTFESLSMPSAPGNLLYGQKEVKSSDSVPSLLTQCPGASRGVPWGSCFNAPVDLDLDYLAVAHATTGRRNSAPVSVSAVRTSFMIKMCQARAVPVIPPKIQYTQIPQPLQAQNAAPATEKKEAEVKQAIRQAPQVAWSHLEAPMSPLTERKAKAEKENSDPAQKDLACPWHGSLGSPLEPSQSSHHPALDAPVLRQKRTSGGETAGDNAQSSKIERPSGFFKPSYRSRPGRPQSLILFSPPFPIMDHPTSSADSRVLLSPIRSPTQTTSLSPICGDLSDPAQTTPEGVTLRNKMTIPKNGQRLETSTSCFYQPQRRSVILDGRSGRQIE</sequence>
<feature type="compositionally biased region" description="Basic and acidic residues" evidence="2">
    <location>
        <begin position="1082"/>
        <end position="1112"/>
    </location>
</feature>
<dbReference type="PANTHER" id="PTHR15729:SF3">
    <property type="entry name" value="RHO GTPASE-ACTIVATING PROTEIN 31"/>
    <property type="match status" value="1"/>
</dbReference>
<dbReference type="InterPro" id="IPR008936">
    <property type="entry name" value="Rho_GTPase_activation_prot"/>
</dbReference>
<evidence type="ECO:0000313" key="5">
    <source>
        <dbReference type="EMBL" id="KAI1242257.1"/>
    </source>
</evidence>
<dbReference type="Pfam" id="PF00620">
    <property type="entry name" value="RhoGAP"/>
    <property type="match status" value="1"/>
</dbReference>
<dbReference type="GO" id="GO:0030027">
    <property type="term" value="C:lamellipodium"/>
    <property type="evidence" value="ECO:0007669"/>
    <property type="project" value="TreeGrafter"/>
</dbReference>
<feature type="compositionally biased region" description="Polar residues" evidence="2">
    <location>
        <begin position="783"/>
        <end position="803"/>
    </location>
</feature>
<feature type="non-terminal residue" evidence="4">
    <location>
        <position position="1544"/>
    </location>
</feature>
<feature type="compositionally biased region" description="Basic and acidic residues" evidence="2">
    <location>
        <begin position="597"/>
        <end position="613"/>
    </location>
</feature>
<keyword evidence="6" id="KW-1185">Reference proteome</keyword>
<evidence type="ECO:0000256" key="2">
    <source>
        <dbReference type="SAM" id="MobiDB-lite"/>
    </source>
</evidence>
<dbReference type="PROSITE" id="PS50238">
    <property type="entry name" value="RHOGAP"/>
    <property type="match status" value="1"/>
</dbReference>
<keyword evidence="1" id="KW-0343">GTPase activation</keyword>
<feature type="compositionally biased region" description="Basic and acidic residues" evidence="2">
    <location>
        <begin position="1121"/>
        <end position="1130"/>
    </location>
</feature>
<evidence type="ECO:0000313" key="4">
    <source>
        <dbReference type="EMBL" id="KAG0121938.1"/>
    </source>
</evidence>
<dbReference type="SMART" id="SM00324">
    <property type="entry name" value="RhoGAP"/>
    <property type="match status" value="1"/>
</dbReference>
<reference evidence="4" key="1">
    <citation type="submission" date="2020-10" db="EMBL/GenBank/DDBJ databases">
        <title>Feather gene expression reveals the developmental basis of iridescence in African starlings.</title>
        <authorList>
            <person name="Rubenstein D.R."/>
        </authorList>
    </citation>
    <scope>NUCLEOTIDE SEQUENCE</scope>
    <source>
        <strain evidence="4">SS15</strain>
        <tissue evidence="4">Liver</tissue>
    </source>
</reference>
<dbReference type="GO" id="GO:0005096">
    <property type="term" value="F:GTPase activator activity"/>
    <property type="evidence" value="ECO:0007669"/>
    <property type="project" value="UniProtKB-KW"/>
</dbReference>
<dbReference type="PANTHER" id="PTHR15729">
    <property type="entry name" value="CDC42 GTPASE-ACTIVATING PROTEIN"/>
    <property type="match status" value="1"/>
</dbReference>
<feature type="region of interest" description="Disordered" evidence="2">
    <location>
        <begin position="1365"/>
        <end position="1449"/>
    </location>
</feature>
<protein>
    <submittedName>
        <fullName evidence="5">Rho GTPase-activating protein 31</fullName>
    </submittedName>
</protein>
<organism evidence="4">
    <name type="scientific">Lamprotornis superbus</name>
    <dbReference type="NCBI Taxonomy" id="245042"/>
    <lineage>
        <taxon>Eukaryota</taxon>
        <taxon>Metazoa</taxon>
        <taxon>Chordata</taxon>
        <taxon>Craniata</taxon>
        <taxon>Vertebrata</taxon>
        <taxon>Euteleostomi</taxon>
        <taxon>Archelosauria</taxon>
        <taxon>Archosauria</taxon>
        <taxon>Dinosauria</taxon>
        <taxon>Saurischia</taxon>
        <taxon>Theropoda</taxon>
        <taxon>Coelurosauria</taxon>
        <taxon>Aves</taxon>
        <taxon>Neognathae</taxon>
        <taxon>Neoaves</taxon>
        <taxon>Telluraves</taxon>
        <taxon>Australaves</taxon>
        <taxon>Passeriformes</taxon>
        <taxon>Sturnidae</taxon>
        <taxon>Lamprotornis</taxon>
    </lineage>
</organism>
<feature type="compositionally biased region" description="Low complexity" evidence="2">
    <location>
        <begin position="655"/>
        <end position="671"/>
    </location>
</feature>
<feature type="region of interest" description="Disordered" evidence="2">
    <location>
        <begin position="765"/>
        <end position="860"/>
    </location>
</feature>
<feature type="compositionally biased region" description="Basic and acidic residues" evidence="2">
    <location>
        <begin position="626"/>
        <end position="639"/>
    </location>
</feature>
<gene>
    <name evidence="5" type="ORF">IHE44_0005775</name>
    <name evidence="4" type="ORF">IHE44_010165</name>
</gene>
<evidence type="ECO:0000256" key="1">
    <source>
        <dbReference type="ARBA" id="ARBA00022468"/>
    </source>
</evidence>